<accession>A0A914CNJ3</accession>
<reference evidence="8" key="1">
    <citation type="submission" date="2022-11" db="UniProtKB">
        <authorList>
            <consortium name="WormBaseParasite"/>
        </authorList>
    </citation>
    <scope>IDENTIFICATION</scope>
</reference>
<dbReference type="PANTHER" id="PTHR12821">
    <property type="entry name" value="BYSTIN"/>
    <property type="match status" value="1"/>
</dbReference>
<feature type="compositionally biased region" description="Basic residues" evidence="6">
    <location>
        <begin position="81"/>
        <end position="90"/>
    </location>
</feature>
<dbReference type="InterPro" id="IPR007955">
    <property type="entry name" value="Bystin"/>
</dbReference>
<evidence type="ECO:0000256" key="2">
    <source>
        <dbReference type="ARBA" id="ARBA00007114"/>
    </source>
</evidence>
<dbReference type="Gene3D" id="1.25.40.480">
    <property type="match status" value="1"/>
</dbReference>
<protein>
    <recommendedName>
        <fullName evidence="5">Bystin</fullName>
    </recommendedName>
</protein>
<dbReference type="Pfam" id="PF05291">
    <property type="entry name" value="Bystin"/>
    <property type="match status" value="1"/>
</dbReference>
<dbReference type="GO" id="GO:0005737">
    <property type="term" value="C:cytoplasm"/>
    <property type="evidence" value="ECO:0007669"/>
    <property type="project" value="TreeGrafter"/>
</dbReference>
<dbReference type="GO" id="GO:0030515">
    <property type="term" value="F:snoRNA binding"/>
    <property type="evidence" value="ECO:0007669"/>
    <property type="project" value="TreeGrafter"/>
</dbReference>
<dbReference type="WBParaSite" id="ACRNAN_scaffold12770.g17847.t1">
    <property type="protein sequence ID" value="ACRNAN_scaffold12770.g17847.t1"/>
    <property type="gene ID" value="ACRNAN_scaffold12770.g17847"/>
</dbReference>
<evidence type="ECO:0000256" key="4">
    <source>
        <dbReference type="ARBA" id="ARBA00023242"/>
    </source>
</evidence>
<keyword evidence="4" id="KW-0539">Nucleus</keyword>
<proteinExistence type="inferred from homology"/>
<comment type="subcellular location">
    <subcellularLocation>
        <location evidence="1">Nucleus</location>
        <location evidence="1">Nucleolus</location>
    </subcellularLocation>
</comment>
<dbReference type="AlphaFoldDB" id="A0A914CNJ3"/>
<organism evidence="7 8">
    <name type="scientific">Acrobeloides nanus</name>
    <dbReference type="NCBI Taxonomy" id="290746"/>
    <lineage>
        <taxon>Eukaryota</taxon>
        <taxon>Metazoa</taxon>
        <taxon>Ecdysozoa</taxon>
        <taxon>Nematoda</taxon>
        <taxon>Chromadorea</taxon>
        <taxon>Rhabditida</taxon>
        <taxon>Tylenchina</taxon>
        <taxon>Cephalobomorpha</taxon>
        <taxon>Cephaloboidea</taxon>
        <taxon>Cephalobidae</taxon>
        <taxon>Acrobeloides</taxon>
    </lineage>
</organism>
<sequence>MGKKRKIKSASGDLVTASSLPLDVQIAQERVVKAKTPRIAHDNDLDKNEFIDEKTSSKILSLARKQREEEEFETNNEPQQKRAKNLKKRVPSSSSDTEEDEFALNEMRNELDEIINEQTSGKRTLYDIIQEKIARQQQHDSQSVTSEAHVQLRDLQPEVVKMYKEVGELLAKYRSGKIPKAFKIIPNMVNWEQILDLTHPDNWSAAAMLHATRLFSSNLNKLMCQRFYNLVLLPRIRDDIDEFKKLNFHLYQSLYKALYRPDVFFKGILLPLCQSGSCTLREAVIIGSVLRKCSIPMAHSAAAMLRIAEMEYTGSSSMFLRILIEKKYTLPYRVLDGLVEHFYKMRSETRALPVLWHQSLLAFVQHYKSDLSLDQRRKLFDLIKAQNHYQISPEIRRELEHAEDTTQTNNDAKVCSARNDGMEF</sequence>
<evidence type="ECO:0000313" key="8">
    <source>
        <dbReference type="WBParaSite" id="ACRNAN_scaffold12770.g17847.t1"/>
    </source>
</evidence>
<feature type="region of interest" description="Disordered" evidence="6">
    <location>
        <begin position="61"/>
        <end position="101"/>
    </location>
</feature>
<evidence type="ECO:0000256" key="3">
    <source>
        <dbReference type="ARBA" id="ARBA00022517"/>
    </source>
</evidence>
<dbReference type="GO" id="GO:0005730">
    <property type="term" value="C:nucleolus"/>
    <property type="evidence" value="ECO:0007669"/>
    <property type="project" value="UniProtKB-SubCell"/>
</dbReference>
<comment type="similarity">
    <text evidence="2">Belongs to the bystin family.</text>
</comment>
<name>A0A914CNJ3_9BILA</name>
<evidence type="ECO:0000256" key="6">
    <source>
        <dbReference type="SAM" id="MobiDB-lite"/>
    </source>
</evidence>
<keyword evidence="3" id="KW-0690">Ribosome biogenesis</keyword>
<evidence type="ECO:0000256" key="5">
    <source>
        <dbReference type="ARBA" id="ARBA00074032"/>
    </source>
</evidence>
<evidence type="ECO:0000256" key="1">
    <source>
        <dbReference type="ARBA" id="ARBA00004604"/>
    </source>
</evidence>
<evidence type="ECO:0000313" key="7">
    <source>
        <dbReference type="Proteomes" id="UP000887540"/>
    </source>
</evidence>
<dbReference type="GO" id="GO:0030688">
    <property type="term" value="C:preribosome, small subunit precursor"/>
    <property type="evidence" value="ECO:0007669"/>
    <property type="project" value="TreeGrafter"/>
</dbReference>
<keyword evidence="7" id="KW-1185">Reference proteome</keyword>
<dbReference type="FunFam" id="1.25.40.480:FF:000001">
    <property type="entry name" value="Bystin (51.6 kD)-like"/>
    <property type="match status" value="1"/>
</dbReference>
<dbReference type="GO" id="GO:0006364">
    <property type="term" value="P:rRNA processing"/>
    <property type="evidence" value="ECO:0007669"/>
    <property type="project" value="TreeGrafter"/>
</dbReference>
<dbReference type="PANTHER" id="PTHR12821:SF0">
    <property type="entry name" value="BYSTIN"/>
    <property type="match status" value="1"/>
</dbReference>
<feature type="region of interest" description="Disordered" evidence="6">
    <location>
        <begin position="401"/>
        <end position="424"/>
    </location>
</feature>
<feature type="region of interest" description="Disordered" evidence="6">
    <location>
        <begin position="1"/>
        <end position="20"/>
    </location>
</feature>
<dbReference type="Proteomes" id="UP000887540">
    <property type="component" value="Unplaced"/>
</dbReference>